<accession>A0A9N9VM66</accession>
<evidence type="ECO:0000256" key="6">
    <source>
        <dbReference type="ARBA" id="ARBA00022753"/>
    </source>
</evidence>
<keyword evidence="7" id="KW-0653">Protein transport</keyword>
<feature type="region of interest" description="Disordered" evidence="9">
    <location>
        <begin position="186"/>
        <end position="354"/>
    </location>
</feature>
<feature type="domain" description="Vta1/callose synthase N-terminal" evidence="10">
    <location>
        <begin position="14"/>
        <end position="157"/>
    </location>
</feature>
<keyword evidence="5" id="KW-0963">Cytoplasm</keyword>
<dbReference type="Pfam" id="PF18097">
    <property type="entry name" value="Vta1_C"/>
    <property type="match status" value="1"/>
</dbReference>
<evidence type="ECO:0000313" key="12">
    <source>
        <dbReference type="EMBL" id="CAH0027663.1"/>
    </source>
</evidence>
<dbReference type="Gene3D" id="1.20.5.420">
    <property type="entry name" value="Immunoglobulin FC, subunit C"/>
    <property type="match status" value="1"/>
</dbReference>
<keyword evidence="8" id="KW-0472">Membrane</keyword>
<dbReference type="GO" id="GO:0005771">
    <property type="term" value="C:multivesicular body"/>
    <property type="evidence" value="ECO:0007669"/>
    <property type="project" value="TreeGrafter"/>
</dbReference>
<dbReference type="Proteomes" id="UP000696573">
    <property type="component" value="Unassembled WGS sequence"/>
</dbReference>
<comment type="caution">
    <text evidence="12">The sequence shown here is derived from an EMBL/GenBank/DDBJ whole genome shotgun (WGS) entry which is preliminary data.</text>
</comment>
<protein>
    <recommendedName>
        <fullName evidence="14">DUF605-domain-containing protein</fullName>
    </recommendedName>
</protein>
<evidence type="ECO:0000256" key="7">
    <source>
        <dbReference type="ARBA" id="ARBA00022927"/>
    </source>
</evidence>
<keyword evidence="4" id="KW-0813">Transport</keyword>
<evidence type="ECO:0000256" key="8">
    <source>
        <dbReference type="ARBA" id="ARBA00023136"/>
    </source>
</evidence>
<sequence>MVQPLPASLKIPEVYRFVNRANQLRNIKPAIAYWCEYHAVNQIVAKGIHTSDDDAYAYTKYLLENLEKTKTEHPDDDSIVDNDAAQAYVEMFAQETLDRAGRTMRANSVTRTTADTFEAAATFFDLLSEWGEIDPEVTQKIKYAKYHAARILKAIREGRDPNESNPKEKPAEEEVLDETLMQDIVPTGTAPQPVSVQDVPDAGEPSPLEPSPPGQQTASVSDGYFPPVPSNIPADLASPSAPTDSPVVPPQGPPSERIVPIPSPHAPPTVPSQFAPTSPSVPHSEPTAPPLWSTTASTPSNPSVPPPIPSPQQAPFIPQQPPVFPQQPAAFSQPSQPPFVPANPATFSPIPAPQPPVAPAPVPAAVHYKDINQAQKHAKFAISALNFDDVPTAVAELRKALAALGTQ</sequence>
<evidence type="ECO:0000256" key="5">
    <source>
        <dbReference type="ARBA" id="ARBA00022490"/>
    </source>
</evidence>
<evidence type="ECO:0000259" key="10">
    <source>
        <dbReference type="Pfam" id="PF04652"/>
    </source>
</evidence>
<dbReference type="PANTHER" id="PTHR46009">
    <property type="entry name" value="VACUOLAR PROTEIN SORTING-ASSOCIATED PROTEIN VTA1 HOMOLOG"/>
    <property type="match status" value="1"/>
</dbReference>
<proteinExistence type="inferred from homology"/>
<feature type="compositionally biased region" description="Polar residues" evidence="9">
    <location>
        <begin position="292"/>
        <end position="301"/>
    </location>
</feature>
<evidence type="ECO:0000256" key="1">
    <source>
        <dbReference type="ARBA" id="ARBA00004481"/>
    </source>
</evidence>
<feature type="compositionally biased region" description="Pro residues" evidence="9">
    <location>
        <begin position="302"/>
        <end position="325"/>
    </location>
</feature>
<dbReference type="PANTHER" id="PTHR46009:SF1">
    <property type="entry name" value="VACUOLAR PROTEIN SORTING-ASSOCIATED PROTEIN VTA1 HOMOLOG"/>
    <property type="match status" value="1"/>
</dbReference>
<dbReference type="EMBL" id="CABFNQ020000730">
    <property type="protein sequence ID" value="CAH0027663.1"/>
    <property type="molecule type" value="Genomic_DNA"/>
</dbReference>
<dbReference type="GO" id="GO:0010008">
    <property type="term" value="C:endosome membrane"/>
    <property type="evidence" value="ECO:0007669"/>
    <property type="project" value="UniProtKB-SubCell"/>
</dbReference>
<dbReference type="Pfam" id="PF04652">
    <property type="entry name" value="Vta1"/>
    <property type="match status" value="1"/>
</dbReference>
<dbReference type="GO" id="GO:0015031">
    <property type="term" value="P:protein transport"/>
    <property type="evidence" value="ECO:0007669"/>
    <property type="project" value="UniProtKB-KW"/>
</dbReference>
<evidence type="ECO:0008006" key="14">
    <source>
        <dbReference type="Google" id="ProtNLM"/>
    </source>
</evidence>
<feature type="compositionally biased region" description="Pro residues" evidence="9">
    <location>
        <begin position="261"/>
        <end position="270"/>
    </location>
</feature>
<comment type="similarity">
    <text evidence="3">Belongs to the VTA1 family.</text>
</comment>
<evidence type="ECO:0000256" key="2">
    <source>
        <dbReference type="ARBA" id="ARBA00004496"/>
    </source>
</evidence>
<keyword evidence="13" id="KW-1185">Reference proteome</keyword>
<feature type="domain" description="Vta1 C-terminal" evidence="11">
    <location>
        <begin position="369"/>
        <end position="404"/>
    </location>
</feature>
<organism evidence="12 13">
    <name type="scientific">Clonostachys rhizophaga</name>
    <dbReference type="NCBI Taxonomy" id="160324"/>
    <lineage>
        <taxon>Eukaryota</taxon>
        <taxon>Fungi</taxon>
        <taxon>Dikarya</taxon>
        <taxon>Ascomycota</taxon>
        <taxon>Pezizomycotina</taxon>
        <taxon>Sordariomycetes</taxon>
        <taxon>Hypocreomycetidae</taxon>
        <taxon>Hypocreales</taxon>
        <taxon>Bionectriaceae</taxon>
        <taxon>Clonostachys</taxon>
    </lineage>
</organism>
<dbReference type="InterPro" id="IPR044538">
    <property type="entry name" value="Vta1-like"/>
</dbReference>
<keyword evidence="6" id="KW-0967">Endosome</keyword>
<dbReference type="Gene3D" id="1.25.40.270">
    <property type="entry name" value="Vacuolar protein sorting-associated protein vta1"/>
    <property type="match status" value="1"/>
</dbReference>
<evidence type="ECO:0000256" key="9">
    <source>
        <dbReference type="SAM" id="MobiDB-lite"/>
    </source>
</evidence>
<gene>
    <name evidence="12" type="ORF">CRHIZ90672A_00001629</name>
</gene>
<evidence type="ECO:0000256" key="4">
    <source>
        <dbReference type="ARBA" id="ARBA00022448"/>
    </source>
</evidence>
<name>A0A9N9VM66_9HYPO</name>
<evidence type="ECO:0000256" key="3">
    <source>
        <dbReference type="ARBA" id="ARBA00007895"/>
    </source>
</evidence>
<comment type="subcellular location">
    <subcellularLocation>
        <location evidence="2">Cytoplasm</location>
    </subcellularLocation>
    <subcellularLocation>
        <location evidence="1">Endosome membrane</location>
        <topology evidence="1">Peripheral membrane protein</topology>
    </subcellularLocation>
</comment>
<evidence type="ECO:0000259" key="11">
    <source>
        <dbReference type="Pfam" id="PF18097"/>
    </source>
</evidence>
<dbReference type="GO" id="GO:0032511">
    <property type="term" value="P:late endosome to vacuole transport via multivesicular body sorting pathway"/>
    <property type="evidence" value="ECO:0007669"/>
    <property type="project" value="InterPro"/>
</dbReference>
<evidence type="ECO:0000313" key="13">
    <source>
        <dbReference type="Proteomes" id="UP000696573"/>
    </source>
</evidence>
<reference evidence="12" key="1">
    <citation type="submission" date="2021-10" db="EMBL/GenBank/DDBJ databases">
        <authorList>
            <person name="Piombo E."/>
        </authorList>
    </citation>
    <scope>NUCLEOTIDE SEQUENCE</scope>
</reference>
<dbReference type="InterPro" id="IPR039431">
    <property type="entry name" value="Vta1/CALS_N"/>
</dbReference>
<feature type="compositionally biased region" description="Polar residues" evidence="9">
    <location>
        <begin position="271"/>
        <end position="281"/>
    </location>
</feature>
<dbReference type="OrthoDB" id="391137at2759"/>
<dbReference type="AlphaFoldDB" id="A0A9N9VM66"/>
<dbReference type="InterPro" id="IPR041212">
    <property type="entry name" value="Vta1_C"/>
</dbReference>
<dbReference type="InterPro" id="IPR023175">
    <property type="entry name" value="Vta1/CALS_N_sf"/>
</dbReference>